<accession>A0ABU0CVJ7</accession>
<evidence type="ECO:0008006" key="3">
    <source>
        <dbReference type="Google" id="ProtNLM"/>
    </source>
</evidence>
<proteinExistence type="predicted"/>
<evidence type="ECO:0000313" key="2">
    <source>
        <dbReference type="Proteomes" id="UP001232445"/>
    </source>
</evidence>
<sequence length="105" mass="12628">MAFQFKLNERLGIHIPILERDWDDYSLAEQAQILKQWEHYRSDIPGRIKELERLIERKQEALNEEADFECSCRLNDEIAELASIINDLNIWFRIQEETQTEKAHQ</sequence>
<keyword evidence="2" id="KW-1185">Reference proteome</keyword>
<evidence type="ECO:0000313" key="1">
    <source>
        <dbReference type="EMBL" id="MDQ0340349.1"/>
    </source>
</evidence>
<dbReference type="RefSeq" id="WP_307341815.1">
    <property type="nucleotide sequence ID" value="NZ_JAUSUQ010000013.1"/>
</dbReference>
<comment type="caution">
    <text evidence="1">The sequence shown here is derived from an EMBL/GenBank/DDBJ whole genome shotgun (WGS) entry which is preliminary data.</text>
</comment>
<gene>
    <name evidence="1" type="ORF">J2S00_003158</name>
</gene>
<organism evidence="1 2">
    <name type="scientific">Caldalkalibacillus uzonensis</name>
    <dbReference type="NCBI Taxonomy" id="353224"/>
    <lineage>
        <taxon>Bacteria</taxon>
        <taxon>Bacillati</taxon>
        <taxon>Bacillota</taxon>
        <taxon>Bacilli</taxon>
        <taxon>Bacillales</taxon>
        <taxon>Bacillaceae</taxon>
        <taxon>Caldalkalibacillus</taxon>
    </lineage>
</organism>
<dbReference type="Proteomes" id="UP001232445">
    <property type="component" value="Unassembled WGS sequence"/>
</dbReference>
<reference evidence="1 2" key="1">
    <citation type="submission" date="2023-07" db="EMBL/GenBank/DDBJ databases">
        <title>Genomic Encyclopedia of Type Strains, Phase IV (KMG-IV): sequencing the most valuable type-strain genomes for metagenomic binning, comparative biology and taxonomic classification.</title>
        <authorList>
            <person name="Goeker M."/>
        </authorList>
    </citation>
    <scope>NUCLEOTIDE SEQUENCE [LARGE SCALE GENOMIC DNA]</scope>
    <source>
        <strain evidence="1 2">DSM 17740</strain>
    </source>
</reference>
<protein>
    <recommendedName>
        <fullName evidence="3">Coil containing protein</fullName>
    </recommendedName>
</protein>
<dbReference type="EMBL" id="JAUSUQ010000013">
    <property type="protein sequence ID" value="MDQ0340349.1"/>
    <property type="molecule type" value="Genomic_DNA"/>
</dbReference>
<name>A0ABU0CVJ7_9BACI</name>